<dbReference type="AlphaFoldDB" id="A0A1H9RGI2"/>
<dbReference type="GO" id="GO:0016787">
    <property type="term" value="F:hydrolase activity"/>
    <property type="evidence" value="ECO:0007669"/>
    <property type="project" value="UniProtKB-KW"/>
</dbReference>
<dbReference type="InterPro" id="IPR000073">
    <property type="entry name" value="AB_hydrolase_1"/>
</dbReference>
<proteinExistence type="predicted"/>
<evidence type="ECO:0000259" key="1">
    <source>
        <dbReference type="Pfam" id="PF00561"/>
    </source>
</evidence>
<name>A0A1H9RGI2_9PSEU</name>
<organism evidence="2 3">
    <name type="scientific">Lentzea xinjiangensis</name>
    <dbReference type="NCBI Taxonomy" id="402600"/>
    <lineage>
        <taxon>Bacteria</taxon>
        <taxon>Bacillati</taxon>
        <taxon>Actinomycetota</taxon>
        <taxon>Actinomycetes</taxon>
        <taxon>Pseudonocardiales</taxon>
        <taxon>Pseudonocardiaceae</taxon>
        <taxon>Lentzea</taxon>
    </lineage>
</organism>
<accession>A0A1H9RGI2</accession>
<keyword evidence="3" id="KW-1185">Reference proteome</keyword>
<dbReference type="InterPro" id="IPR050471">
    <property type="entry name" value="AB_hydrolase"/>
</dbReference>
<dbReference type="Pfam" id="PF00561">
    <property type="entry name" value="Abhydrolase_1"/>
    <property type="match status" value="1"/>
</dbReference>
<dbReference type="SUPFAM" id="SSF53474">
    <property type="entry name" value="alpha/beta-Hydrolases"/>
    <property type="match status" value="1"/>
</dbReference>
<sequence>MHGGGGVATMAGFAERAHARVLLPTHPGFGGTPKPAGLTGVADLALAYAALLDRLGLTGITVVGNSFGGWVAAELALLASPRVGEVVIVDGIGVEVAPGRREGPLPRADPRALLARPGDVRVPVHVVWGESDRVVDPEYGKAFAAAIPASRFTVLPGTR</sequence>
<dbReference type="PRINTS" id="PR00111">
    <property type="entry name" value="ABHYDROLASE"/>
</dbReference>
<feature type="domain" description="AB hydrolase-1" evidence="1">
    <location>
        <begin position="13"/>
        <end position="91"/>
    </location>
</feature>
<protein>
    <submittedName>
        <fullName evidence="2">Alpha/beta hydrolase family protein</fullName>
    </submittedName>
</protein>
<dbReference type="Gene3D" id="3.40.50.1820">
    <property type="entry name" value="alpha/beta hydrolase"/>
    <property type="match status" value="2"/>
</dbReference>
<dbReference type="STRING" id="402600.SAMN05216188_114134"/>
<dbReference type="InterPro" id="IPR029058">
    <property type="entry name" value="AB_hydrolase_fold"/>
</dbReference>
<evidence type="ECO:0000313" key="2">
    <source>
        <dbReference type="EMBL" id="SER71727.1"/>
    </source>
</evidence>
<dbReference type="PANTHER" id="PTHR43433:SF5">
    <property type="entry name" value="AB HYDROLASE-1 DOMAIN-CONTAINING PROTEIN"/>
    <property type="match status" value="1"/>
</dbReference>
<gene>
    <name evidence="2" type="ORF">SAMN05216188_114134</name>
</gene>
<reference evidence="3" key="1">
    <citation type="submission" date="2016-10" db="EMBL/GenBank/DDBJ databases">
        <authorList>
            <person name="Varghese N."/>
            <person name="Submissions S."/>
        </authorList>
    </citation>
    <scope>NUCLEOTIDE SEQUENCE [LARGE SCALE GENOMIC DNA]</scope>
    <source>
        <strain evidence="3">CGMCC 4.3525</strain>
    </source>
</reference>
<dbReference type="PANTHER" id="PTHR43433">
    <property type="entry name" value="HYDROLASE, ALPHA/BETA FOLD FAMILY PROTEIN"/>
    <property type="match status" value="1"/>
</dbReference>
<dbReference type="EMBL" id="FOFR01000014">
    <property type="protein sequence ID" value="SER71727.1"/>
    <property type="molecule type" value="Genomic_DNA"/>
</dbReference>
<evidence type="ECO:0000313" key="3">
    <source>
        <dbReference type="Proteomes" id="UP000199352"/>
    </source>
</evidence>
<keyword evidence="2" id="KW-0378">Hydrolase</keyword>
<dbReference type="Proteomes" id="UP000199352">
    <property type="component" value="Unassembled WGS sequence"/>
</dbReference>